<reference evidence="2" key="1">
    <citation type="journal article" date="2020" name="Fungal Divers.">
        <title>Resolving the Mortierellaceae phylogeny through synthesis of multi-gene phylogenetics and phylogenomics.</title>
        <authorList>
            <person name="Vandepol N."/>
            <person name="Liber J."/>
            <person name="Desiro A."/>
            <person name="Na H."/>
            <person name="Kennedy M."/>
            <person name="Barry K."/>
            <person name="Grigoriev I.V."/>
            <person name="Miller A.N."/>
            <person name="O'Donnell K."/>
            <person name="Stajich J.E."/>
            <person name="Bonito G."/>
        </authorList>
    </citation>
    <scope>NUCLEOTIDE SEQUENCE</scope>
    <source>
        <strain evidence="2">MES-2147</strain>
    </source>
</reference>
<comment type="caution">
    <text evidence="2">The sequence shown here is derived from an EMBL/GenBank/DDBJ whole genome shotgun (WGS) entry which is preliminary data.</text>
</comment>
<protein>
    <submittedName>
        <fullName evidence="2">Uncharacterized protein</fullName>
    </submittedName>
</protein>
<dbReference type="OrthoDB" id="2435592at2759"/>
<feature type="non-terminal residue" evidence="2">
    <location>
        <position position="257"/>
    </location>
</feature>
<evidence type="ECO:0000313" key="2">
    <source>
        <dbReference type="EMBL" id="KAF9992422.1"/>
    </source>
</evidence>
<dbReference type="Proteomes" id="UP000749646">
    <property type="component" value="Unassembled WGS sequence"/>
</dbReference>
<gene>
    <name evidence="2" type="ORF">BGZ65_012261</name>
</gene>
<feature type="compositionally biased region" description="Polar residues" evidence="1">
    <location>
        <begin position="89"/>
        <end position="123"/>
    </location>
</feature>
<organism evidence="2 3">
    <name type="scientific">Modicella reniformis</name>
    <dbReference type="NCBI Taxonomy" id="1440133"/>
    <lineage>
        <taxon>Eukaryota</taxon>
        <taxon>Fungi</taxon>
        <taxon>Fungi incertae sedis</taxon>
        <taxon>Mucoromycota</taxon>
        <taxon>Mortierellomycotina</taxon>
        <taxon>Mortierellomycetes</taxon>
        <taxon>Mortierellales</taxon>
        <taxon>Mortierellaceae</taxon>
        <taxon>Modicella</taxon>
    </lineage>
</organism>
<evidence type="ECO:0000256" key="1">
    <source>
        <dbReference type="SAM" id="MobiDB-lite"/>
    </source>
</evidence>
<accession>A0A9P6MCM4</accession>
<feature type="region of interest" description="Disordered" evidence="1">
    <location>
        <begin position="88"/>
        <end position="123"/>
    </location>
</feature>
<evidence type="ECO:0000313" key="3">
    <source>
        <dbReference type="Proteomes" id="UP000749646"/>
    </source>
</evidence>
<dbReference type="EMBL" id="JAAAHW010002205">
    <property type="protein sequence ID" value="KAF9992422.1"/>
    <property type="molecule type" value="Genomic_DNA"/>
</dbReference>
<sequence length="257" mass="28641">MTFRNTTSSSLHTTLSPQKALGLVNVYLENARKVKDPKLALELCSNAESSLSRIVEMALNPEAQLQDHLGSRKKAQSNYKNAEKLGWHAQNQSQQPIQPCTDPNNSLDSTHGQQPSAQDTSTAQQGLDIITVPHHIFSENKRPPTATVFNLPESDERLNTTQQLSRCLGLLQATISPDDIQDPTTRSWLQAIENDTDERERLASLATAVIREFTRDELKDTKAVAEVVTLAPILKREDFLILLRLFYDGIGQSDLLD</sequence>
<keyword evidence="3" id="KW-1185">Reference proteome</keyword>
<name>A0A9P6MCM4_9FUNG</name>
<dbReference type="AlphaFoldDB" id="A0A9P6MCM4"/>
<proteinExistence type="predicted"/>